<keyword evidence="2" id="KW-0808">Transferase</keyword>
<dbReference type="Gene3D" id="3.40.50.2000">
    <property type="entry name" value="Glycogen Phosphorylase B"/>
    <property type="match status" value="2"/>
</dbReference>
<sequence>MMTSRKLAFIVQRYGLEINGGAEFHCQLIAEHMSKYYDVEVITTCAIDYMTWKNEYTPGDDVLNGVKIHRFPVDFPRNASEFNKFSINIFGKNHTVSHEIDWMKMQGPYSTQLLKYLENTKDQYDFFIFFTYLYCTTFFGLPLVKDKALLVPTAHDEPPIYLSIFNSLFNSPQAIIYNTEEERRFVNSKFKNAHILSDTVGVGIDIPKNVDAKDFKDKYKLDNFIIYVGRIDESKGCKQLFEYFLKFKGETNSDLKLVLLGKTAMKIPDSPDIIALGFVSDQDKFDAIKAASFLVMPSKYESLSMVLLEAWLCSTPVLVNGDCDVLKGQCIRSNAGLWYQNYDEFRECMKLLLKNDDLRIKMGENGKTFVEENYSWETVEKKYLNLLEKLERK</sequence>
<evidence type="ECO:0000313" key="2">
    <source>
        <dbReference type="EMBL" id="PQV43137.1"/>
    </source>
</evidence>
<dbReference type="SUPFAM" id="SSF53756">
    <property type="entry name" value="UDP-Glycosyltransferase/glycogen phosphorylase"/>
    <property type="match status" value="1"/>
</dbReference>
<protein>
    <submittedName>
        <fullName evidence="2">Glycosyltransferase involved in cell wall biosynthesis</fullName>
    </submittedName>
</protein>
<dbReference type="PANTHER" id="PTHR12526:SF584">
    <property type="entry name" value="GLYCOSYLTRANSFERASE"/>
    <property type="match status" value="1"/>
</dbReference>
<reference evidence="2 3" key="1">
    <citation type="submission" date="2018-02" db="EMBL/GenBank/DDBJ databases">
        <title>Subsurface microbial communities from deep shales in Ohio and West Virginia, USA.</title>
        <authorList>
            <person name="Wrighton K."/>
        </authorList>
    </citation>
    <scope>NUCLEOTIDE SEQUENCE [LARGE SCALE GENOMIC DNA]</scope>
    <source>
        <strain evidence="2 3">DSM 10369</strain>
    </source>
</reference>
<dbReference type="Pfam" id="PF00534">
    <property type="entry name" value="Glycos_transf_1"/>
    <property type="match status" value="1"/>
</dbReference>
<dbReference type="Proteomes" id="UP000251060">
    <property type="component" value="Unassembled WGS sequence"/>
</dbReference>
<dbReference type="AlphaFoldDB" id="A0A314ZYI6"/>
<feature type="domain" description="Glycosyl transferase family 1" evidence="1">
    <location>
        <begin position="216"/>
        <end position="368"/>
    </location>
</feature>
<dbReference type="CDD" id="cd03801">
    <property type="entry name" value="GT4_PimA-like"/>
    <property type="match status" value="1"/>
</dbReference>
<accession>A0A314ZYI6</accession>
<gene>
    <name evidence="2" type="ORF">B0H22_103149</name>
</gene>
<dbReference type="PANTHER" id="PTHR12526">
    <property type="entry name" value="GLYCOSYLTRANSFERASE"/>
    <property type="match status" value="1"/>
</dbReference>
<evidence type="ECO:0000313" key="3">
    <source>
        <dbReference type="Proteomes" id="UP000251060"/>
    </source>
</evidence>
<organism evidence="2 3">
    <name type="scientific">Methanohalophilus euhalobius</name>
    <dbReference type="NCBI Taxonomy" id="51203"/>
    <lineage>
        <taxon>Archaea</taxon>
        <taxon>Methanobacteriati</taxon>
        <taxon>Methanobacteriota</taxon>
        <taxon>Stenosarchaea group</taxon>
        <taxon>Methanomicrobia</taxon>
        <taxon>Methanosarcinales</taxon>
        <taxon>Methanosarcinaceae</taxon>
        <taxon>Methanohalophilus</taxon>
    </lineage>
</organism>
<name>A0A314ZYI6_9EURY</name>
<dbReference type="GO" id="GO:0016757">
    <property type="term" value="F:glycosyltransferase activity"/>
    <property type="evidence" value="ECO:0007669"/>
    <property type="project" value="InterPro"/>
</dbReference>
<dbReference type="InterPro" id="IPR001296">
    <property type="entry name" value="Glyco_trans_1"/>
</dbReference>
<dbReference type="RefSeq" id="WP_258082557.1">
    <property type="nucleotide sequence ID" value="NZ_PVBU01000003.1"/>
</dbReference>
<dbReference type="EMBL" id="PVBU01000003">
    <property type="protein sequence ID" value="PQV43137.1"/>
    <property type="molecule type" value="Genomic_DNA"/>
</dbReference>
<evidence type="ECO:0000259" key="1">
    <source>
        <dbReference type="Pfam" id="PF00534"/>
    </source>
</evidence>
<comment type="caution">
    <text evidence="2">The sequence shown here is derived from an EMBL/GenBank/DDBJ whole genome shotgun (WGS) entry which is preliminary data.</text>
</comment>
<proteinExistence type="predicted"/>